<dbReference type="PANTHER" id="PTHR10165">
    <property type="entry name" value="LIPID PHOSPHATE PHOSPHATASE"/>
    <property type="match status" value="1"/>
</dbReference>
<organism evidence="8 10">
    <name type="scientific">Polarella glacialis</name>
    <name type="common">Dinoflagellate</name>
    <dbReference type="NCBI Taxonomy" id="89957"/>
    <lineage>
        <taxon>Eukaryota</taxon>
        <taxon>Sar</taxon>
        <taxon>Alveolata</taxon>
        <taxon>Dinophyceae</taxon>
        <taxon>Suessiales</taxon>
        <taxon>Suessiaceae</taxon>
        <taxon>Polarella</taxon>
    </lineage>
</organism>
<evidence type="ECO:0000256" key="1">
    <source>
        <dbReference type="ARBA" id="ARBA00004141"/>
    </source>
</evidence>
<evidence type="ECO:0000256" key="3">
    <source>
        <dbReference type="ARBA" id="ARBA00022692"/>
    </source>
</evidence>
<evidence type="ECO:0000256" key="4">
    <source>
        <dbReference type="ARBA" id="ARBA00022989"/>
    </source>
</evidence>
<dbReference type="AlphaFoldDB" id="A0A813FU86"/>
<dbReference type="InterPro" id="IPR043216">
    <property type="entry name" value="PAP-like"/>
</dbReference>
<dbReference type="SMART" id="SM00014">
    <property type="entry name" value="acidPPc"/>
    <property type="match status" value="1"/>
</dbReference>
<dbReference type="PROSITE" id="PS51257">
    <property type="entry name" value="PROKAR_LIPOPROTEIN"/>
    <property type="match status" value="1"/>
</dbReference>
<evidence type="ECO:0000256" key="2">
    <source>
        <dbReference type="ARBA" id="ARBA00008816"/>
    </source>
</evidence>
<sequence length="286" mass="30785">MHEFRTSIAAEITSLCSASTALVACFLLACLLFLDGVLPVHERPVPMQEVAFGKGTVFVVRDLALDHKYLPDNEQLCPFWLLLCLTSAVPLAAMTGGILVCRKVGDAVAFMHGYMMALACMAVTVSCLKHYCGVLRPYFYGECGFSEATHTCLYDVADAHESFPSGHSGHSFATLLFASLYLLGKVNAAKARHVGLPLLGRLEITNVLILLSLAPTALAFWIAASRVVDNDHSPADVVGGGVIGATWASLWYGRYFPCIRAEYSSSPAVCQKSGFEAPLASLDRLC</sequence>
<evidence type="ECO:0000256" key="5">
    <source>
        <dbReference type="ARBA" id="ARBA00023136"/>
    </source>
</evidence>
<feature type="transmembrane region" description="Helical" evidence="6">
    <location>
        <begin position="12"/>
        <end position="34"/>
    </location>
</feature>
<evidence type="ECO:0000256" key="6">
    <source>
        <dbReference type="SAM" id="Phobius"/>
    </source>
</evidence>
<feature type="domain" description="Phosphatidic acid phosphatase type 2/haloperoxidase" evidence="7">
    <location>
        <begin position="109"/>
        <end position="252"/>
    </location>
</feature>
<dbReference type="PANTHER" id="PTHR10165:SF35">
    <property type="entry name" value="RE23632P"/>
    <property type="match status" value="1"/>
</dbReference>
<accession>A0A813FU86</accession>
<reference evidence="8" key="1">
    <citation type="submission" date="2021-02" db="EMBL/GenBank/DDBJ databases">
        <authorList>
            <person name="Dougan E. K."/>
            <person name="Rhodes N."/>
            <person name="Thang M."/>
            <person name="Chan C."/>
        </authorList>
    </citation>
    <scope>NUCLEOTIDE SEQUENCE</scope>
</reference>
<dbReference type="OrthoDB" id="46056at2759"/>
<feature type="transmembrane region" description="Helical" evidence="6">
    <location>
        <begin position="204"/>
        <end position="224"/>
    </location>
</feature>
<dbReference type="InterPro" id="IPR036938">
    <property type="entry name" value="PAP2/HPO_sf"/>
</dbReference>
<dbReference type="GO" id="GO:0008195">
    <property type="term" value="F:phosphatidate phosphatase activity"/>
    <property type="evidence" value="ECO:0007669"/>
    <property type="project" value="TreeGrafter"/>
</dbReference>
<dbReference type="GO" id="GO:0016020">
    <property type="term" value="C:membrane"/>
    <property type="evidence" value="ECO:0007669"/>
    <property type="project" value="UniProtKB-SubCell"/>
</dbReference>
<evidence type="ECO:0000313" key="10">
    <source>
        <dbReference type="Proteomes" id="UP000654075"/>
    </source>
</evidence>
<evidence type="ECO:0000259" key="7">
    <source>
        <dbReference type="SMART" id="SM00014"/>
    </source>
</evidence>
<protein>
    <recommendedName>
        <fullName evidence="7">Phosphatidic acid phosphatase type 2/haloperoxidase domain-containing protein</fullName>
    </recommendedName>
</protein>
<comment type="caution">
    <text evidence="8">The sequence shown here is derived from an EMBL/GenBank/DDBJ whole genome shotgun (WGS) entry which is preliminary data.</text>
</comment>
<feature type="transmembrane region" description="Helical" evidence="6">
    <location>
        <begin position="113"/>
        <end position="131"/>
    </location>
</feature>
<dbReference type="InterPro" id="IPR000326">
    <property type="entry name" value="PAP2/HPO"/>
</dbReference>
<dbReference type="EMBL" id="CAJNNV010025391">
    <property type="protein sequence ID" value="CAE8614237.1"/>
    <property type="molecule type" value="Genomic_DNA"/>
</dbReference>
<dbReference type="EMBL" id="CAJNNW010017240">
    <property type="protein sequence ID" value="CAE8660579.1"/>
    <property type="molecule type" value="Genomic_DNA"/>
</dbReference>
<gene>
    <name evidence="8" type="ORF">PGLA1383_LOCUS31968</name>
    <name evidence="9" type="ORF">PGLA2088_LOCUS14198</name>
</gene>
<comment type="similarity">
    <text evidence="2">Belongs to the PA-phosphatase related phosphoesterase family.</text>
</comment>
<dbReference type="Pfam" id="PF01569">
    <property type="entry name" value="PAP2"/>
    <property type="match status" value="1"/>
</dbReference>
<evidence type="ECO:0000313" key="8">
    <source>
        <dbReference type="EMBL" id="CAE8614237.1"/>
    </source>
</evidence>
<dbReference type="Proteomes" id="UP000626109">
    <property type="component" value="Unassembled WGS sequence"/>
</dbReference>
<dbReference type="GO" id="GO:0046839">
    <property type="term" value="P:phospholipid dephosphorylation"/>
    <property type="evidence" value="ECO:0007669"/>
    <property type="project" value="TreeGrafter"/>
</dbReference>
<evidence type="ECO:0000313" key="9">
    <source>
        <dbReference type="EMBL" id="CAE8660579.1"/>
    </source>
</evidence>
<feature type="transmembrane region" description="Helical" evidence="6">
    <location>
        <begin position="167"/>
        <end position="184"/>
    </location>
</feature>
<dbReference type="SUPFAM" id="SSF48317">
    <property type="entry name" value="Acid phosphatase/Vanadium-dependent haloperoxidase"/>
    <property type="match status" value="1"/>
</dbReference>
<keyword evidence="4 6" id="KW-1133">Transmembrane helix</keyword>
<dbReference type="Gene3D" id="1.20.144.10">
    <property type="entry name" value="Phosphatidic acid phosphatase type 2/haloperoxidase"/>
    <property type="match status" value="1"/>
</dbReference>
<keyword evidence="5 6" id="KW-0472">Membrane</keyword>
<name>A0A813FU86_POLGL</name>
<dbReference type="OMA" id="TTRAICH"/>
<comment type="subcellular location">
    <subcellularLocation>
        <location evidence="1">Membrane</location>
        <topology evidence="1">Multi-pass membrane protein</topology>
    </subcellularLocation>
</comment>
<dbReference type="GO" id="GO:0006644">
    <property type="term" value="P:phospholipid metabolic process"/>
    <property type="evidence" value="ECO:0007669"/>
    <property type="project" value="InterPro"/>
</dbReference>
<keyword evidence="3 6" id="KW-0812">Transmembrane</keyword>
<feature type="transmembrane region" description="Helical" evidence="6">
    <location>
        <begin position="79"/>
        <end position="101"/>
    </location>
</feature>
<dbReference type="Proteomes" id="UP000654075">
    <property type="component" value="Unassembled WGS sequence"/>
</dbReference>
<proteinExistence type="inferred from homology"/>
<keyword evidence="10" id="KW-1185">Reference proteome</keyword>